<evidence type="ECO:0000259" key="1">
    <source>
        <dbReference type="PROSITE" id="PS51674"/>
    </source>
</evidence>
<gene>
    <name evidence="2" type="ORF">J2X11_000289</name>
</gene>
<dbReference type="PROSITE" id="PS51674">
    <property type="entry name" value="4FE4S_WBL"/>
    <property type="match status" value="1"/>
</dbReference>
<dbReference type="RefSeq" id="WP_309965784.1">
    <property type="nucleotide sequence ID" value="NZ_JAVDWH010000001.1"/>
</dbReference>
<reference evidence="2 3" key="1">
    <citation type="submission" date="2023-07" db="EMBL/GenBank/DDBJ databases">
        <title>Sorghum-associated microbial communities from plants grown in Nebraska, USA.</title>
        <authorList>
            <person name="Schachtman D."/>
        </authorList>
    </citation>
    <scope>NUCLEOTIDE SEQUENCE [LARGE SCALE GENOMIC DNA]</scope>
    <source>
        <strain evidence="2 3">BE248</strain>
    </source>
</reference>
<organism evidence="2 3">
    <name type="scientific">Aeromicrobium panaciterrae</name>
    <dbReference type="NCBI Taxonomy" id="363861"/>
    <lineage>
        <taxon>Bacteria</taxon>
        <taxon>Bacillati</taxon>
        <taxon>Actinomycetota</taxon>
        <taxon>Actinomycetes</taxon>
        <taxon>Propionibacteriales</taxon>
        <taxon>Nocardioidaceae</taxon>
        <taxon>Aeromicrobium</taxon>
    </lineage>
</organism>
<protein>
    <recommendedName>
        <fullName evidence="1">4Fe-4S Wbl-type domain-containing protein</fullName>
    </recommendedName>
</protein>
<accession>A0ABU1UJV9</accession>
<feature type="domain" description="4Fe-4S Wbl-type" evidence="1">
    <location>
        <begin position="11"/>
        <end position="85"/>
    </location>
</feature>
<keyword evidence="3" id="KW-1185">Reference proteome</keyword>
<proteinExistence type="predicted"/>
<dbReference type="Proteomes" id="UP001257739">
    <property type="component" value="Unassembled WGS sequence"/>
</dbReference>
<dbReference type="EMBL" id="JAVDWH010000001">
    <property type="protein sequence ID" value="MDR7085450.1"/>
    <property type="molecule type" value="Genomic_DNA"/>
</dbReference>
<evidence type="ECO:0000313" key="2">
    <source>
        <dbReference type="EMBL" id="MDR7085450.1"/>
    </source>
</evidence>
<name>A0ABU1UJV9_9ACTN</name>
<dbReference type="InterPro" id="IPR034768">
    <property type="entry name" value="4FE4S_WBL"/>
</dbReference>
<sequence>MTIVDEMTTPPCIFEPEVFHDENLHNPPARHEVSAAEWAQLSAKRASAHRKCAGCPLMVDCLYRAVVEVDVSGFVACTSETDRHRMRAELGIQVAQPAFAFGGARVGGGPLSHDAVMSMRHAYPKDTCGQLAERLDCSTSTIKRHMRRAREMKKDAASGLASIPSLPTIDDVLDCFDGLESSQVA</sequence>
<evidence type="ECO:0000313" key="3">
    <source>
        <dbReference type="Proteomes" id="UP001257739"/>
    </source>
</evidence>
<comment type="caution">
    <text evidence="2">The sequence shown here is derived from an EMBL/GenBank/DDBJ whole genome shotgun (WGS) entry which is preliminary data.</text>
</comment>